<feature type="region of interest" description="Disordered" evidence="9">
    <location>
        <begin position="439"/>
        <end position="546"/>
    </location>
</feature>
<feature type="compositionally biased region" description="Basic and acidic residues" evidence="9">
    <location>
        <begin position="461"/>
        <end position="484"/>
    </location>
</feature>
<organism evidence="11 12">
    <name type="scientific">Besnoitia besnoiti</name>
    <name type="common">Apicomplexan protozoan</name>
    <dbReference type="NCBI Taxonomy" id="94643"/>
    <lineage>
        <taxon>Eukaryota</taxon>
        <taxon>Sar</taxon>
        <taxon>Alveolata</taxon>
        <taxon>Apicomplexa</taxon>
        <taxon>Conoidasida</taxon>
        <taxon>Coccidia</taxon>
        <taxon>Eucoccidiorida</taxon>
        <taxon>Eimeriorina</taxon>
        <taxon>Sarcocystidae</taxon>
        <taxon>Besnoitia</taxon>
    </lineage>
</organism>
<dbReference type="InterPro" id="IPR001881">
    <property type="entry name" value="EGF-like_Ca-bd_dom"/>
</dbReference>
<dbReference type="InterPro" id="IPR026823">
    <property type="entry name" value="cEGF"/>
</dbReference>
<proteinExistence type="predicted"/>
<dbReference type="SUPFAM" id="SSF57184">
    <property type="entry name" value="Growth factor receptor domain"/>
    <property type="match status" value="1"/>
</dbReference>
<keyword evidence="5" id="KW-0677">Repeat</keyword>
<dbReference type="FunFam" id="2.10.25.10:FF:000240">
    <property type="entry name" value="Vitamin K-dependent protein S"/>
    <property type="match status" value="2"/>
</dbReference>
<evidence type="ECO:0000256" key="2">
    <source>
        <dbReference type="ARBA" id="ARBA00022525"/>
    </source>
</evidence>
<dbReference type="InterPro" id="IPR049883">
    <property type="entry name" value="NOTCH1_EGF-like"/>
</dbReference>
<evidence type="ECO:0000256" key="6">
    <source>
        <dbReference type="ARBA" id="ARBA00023157"/>
    </source>
</evidence>
<accession>A0A2A9MG63</accession>
<feature type="region of interest" description="Disordered" evidence="9">
    <location>
        <begin position="562"/>
        <end position="584"/>
    </location>
</feature>
<sequence length="1031" mass="109847">MQLSPQPPPSGFHFSPSQPAANPEPLPLPLQQQMRGGSPPPPLSPVSRSVPPTPSDSRLVVPYSSQAQRAPAGGTGDAAYPSYSFPSSLGPSAGSLAVGPPHAAPMQEAPGLLSNLRSPSALSAPAAGFLGINSVPAGGGAPSIQQIGTIMADLATCDPKTEGICCLARNYCDPNATCFSNAAPDNVFEIINAIPRCTCKEGFEGDGRTKGTGCSNIDECATGEAGCEQICKDFAPGYACSCYEGYKLKPNGKECQDINECATANGGCQHVCINMPGSFVCECASGFALGQDGRSCTDIDECALYDGLCEHRCENIPGAYQCHCNAGYKRDSEDPRRCIDRDECVEGLGDGRPACASDGSEACTNTPGSYSCSCNKGYKFVASQTSKTEKEGLLSGPVGASQEAMNFLAAVAPPDSTAQNRVYHTPVYSYIARNSANHAPGDGAEGLQGMSATRHQSVPTESKDDLYTADRVKQRRLEATHSTEEDVSVSPETSTGGRASSKHERKGPKQTNEQGRNVFQRKGRAQNENPRVNSDNEHDSRSAVQRKLQWSQALDAFTSLAAGAPSARSPPSRQKAPSSGNPADTALAMADLAMQVMQMYGTANKALGGIGTLASSAAPAAAATQIGALSPLLREGENMRHRSRLPSPRRSTGTELAAYAHLAGIEGDDSQQQTWSSEMYAVRTNLETLRSQPWIDPPSLPQADRHGTCIDIDECAEFKKAGLRACKIDELICVNTPGSYECLCAEGLEYDADAASCVDIDECLLAKKQTFSSEPRATAVTPIVRLQQQREMQDGKLLPGRPALCEQQCLNLFGKYECGCYPGFLLQPDGRCEDVNECNDPAQNECEHTCVNLPGSYTCQCKPGFRPDPAKKGACVDVDECAQDPDFCEFGCTNLPGAYECTCPPGRRQRADKRGCEPLRTCREDPLLCRGDHVCRFDATVGNWACSCPDGFAPAQTPHGTAQPPRCVDINECAIGYPTPGRNPCPDLYRPCCLNVAGGFQCVMARRKGLATSRKLYCEAPSFDFQGRLDR</sequence>
<evidence type="ECO:0000256" key="8">
    <source>
        <dbReference type="PROSITE-ProRule" id="PRU00076"/>
    </source>
</evidence>
<dbReference type="InterPro" id="IPR018097">
    <property type="entry name" value="EGF_Ca-bd_CS"/>
</dbReference>
<dbReference type="AlphaFoldDB" id="A0A2A9MG63"/>
<dbReference type="GO" id="GO:0005576">
    <property type="term" value="C:extracellular region"/>
    <property type="evidence" value="ECO:0007669"/>
    <property type="project" value="UniProtKB-SubCell"/>
</dbReference>
<feature type="domain" description="EGF-like" evidence="10">
    <location>
        <begin position="298"/>
        <end position="339"/>
    </location>
</feature>
<dbReference type="KEGG" id="bbes:BESB_066760"/>
<feature type="region of interest" description="Disordered" evidence="9">
    <location>
        <begin position="1"/>
        <end position="59"/>
    </location>
</feature>
<keyword evidence="6" id="KW-1015">Disulfide bond</keyword>
<evidence type="ECO:0000313" key="12">
    <source>
        <dbReference type="Proteomes" id="UP000224006"/>
    </source>
</evidence>
<dbReference type="InterPro" id="IPR051145">
    <property type="entry name" value="GAS-SHBG-PROS"/>
</dbReference>
<dbReference type="VEuPathDB" id="ToxoDB:BESB_066760"/>
<dbReference type="GeneID" id="40311602"/>
<reference evidence="11 12" key="1">
    <citation type="submission" date="2017-09" db="EMBL/GenBank/DDBJ databases">
        <title>Genome sequencing of Besnoitia besnoiti strain Bb-Ger1.</title>
        <authorList>
            <person name="Schares G."/>
            <person name="Venepally P."/>
            <person name="Lorenzi H.A."/>
        </authorList>
    </citation>
    <scope>NUCLEOTIDE SEQUENCE [LARGE SCALE GENOMIC DNA]</scope>
    <source>
        <strain evidence="11 12">Bb-Ger1</strain>
    </source>
</reference>
<evidence type="ECO:0000256" key="9">
    <source>
        <dbReference type="SAM" id="MobiDB-lite"/>
    </source>
</evidence>
<evidence type="ECO:0000256" key="7">
    <source>
        <dbReference type="ARBA" id="ARBA00023180"/>
    </source>
</evidence>
<dbReference type="FunFam" id="2.10.25.10:FF:000005">
    <property type="entry name" value="Fibrillin 2"/>
    <property type="match status" value="1"/>
</dbReference>
<dbReference type="PROSITE" id="PS00010">
    <property type="entry name" value="ASX_HYDROXYL"/>
    <property type="match status" value="3"/>
</dbReference>
<keyword evidence="12" id="KW-1185">Reference proteome</keyword>
<dbReference type="PROSITE" id="PS01186">
    <property type="entry name" value="EGF_2"/>
    <property type="match status" value="2"/>
</dbReference>
<dbReference type="RefSeq" id="XP_029218652.1">
    <property type="nucleotide sequence ID" value="XM_029365069.1"/>
</dbReference>
<keyword evidence="2" id="KW-0964">Secreted</keyword>
<dbReference type="CDD" id="cd00054">
    <property type="entry name" value="EGF_CA"/>
    <property type="match status" value="5"/>
</dbReference>
<dbReference type="GO" id="GO:0005509">
    <property type="term" value="F:calcium ion binding"/>
    <property type="evidence" value="ECO:0007669"/>
    <property type="project" value="InterPro"/>
</dbReference>
<dbReference type="OrthoDB" id="5981079at2759"/>
<dbReference type="InterPro" id="IPR000152">
    <property type="entry name" value="EGF-type_Asp/Asn_hydroxyl_site"/>
</dbReference>
<comment type="caution">
    <text evidence="11">The sequence shown here is derived from an EMBL/GenBank/DDBJ whole genome shotgun (WGS) entry which is preliminary data.</text>
</comment>
<dbReference type="PANTHER" id="PTHR24040:SF7">
    <property type="entry name" value="FIBRILLIN 3"/>
    <property type="match status" value="1"/>
</dbReference>
<dbReference type="Gene3D" id="2.10.25.10">
    <property type="entry name" value="Laminin"/>
    <property type="match status" value="10"/>
</dbReference>
<dbReference type="SUPFAM" id="SSF57196">
    <property type="entry name" value="EGF/Laminin"/>
    <property type="match status" value="5"/>
</dbReference>
<dbReference type="FunFam" id="2.10.25.10:FF:000038">
    <property type="entry name" value="Fibrillin 2"/>
    <property type="match status" value="2"/>
</dbReference>
<dbReference type="SMART" id="SM00179">
    <property type="entry name" value="EGF_CA"/>
    <property type="match status" value="9"/>
</dbReference>
<dbReference type="PANTHER" id="PTHR24040">
    <property type="entry name" value="LAMININ G-LIKE DOMAIN-CONTAINING PROTEIN"/>
    <property type="match status" value="1"/>
</dbReference>
<keyword evidence="3 8" id="KW-0245">EGF-like domain</keyword>
<feature type="compositionally biased region" description="Pro residues" evidence="9">
    <location>
        <begin position="1"/>
        <end position="10"/>
    </location>
</feature>
<dbReference type="Proteomes" id="UP000224006">
    <property type="component" value="Chromosome VI"/>
</dbReference>
<dbReference type="InterPro" id="IPR009030">
    <property type="entry name" value="Growth_fac_rcpt_cys_sf"/>
</dbReference>
<comment type="subcellular location">
    <subcellularLocation>
        <location evidence="1">Secreted</location>
    </subcellularLocation>
</comment>
<dbReference type="STRING" id="94643.A0A2A9MG63"/>
<keyword evidence="7" id="KW-0325">Glycoprotein</keyword>
<feature type="domain" description="EGF-like" evidence="10">
    <location>
        <begin position="834"/>
        <end position="871"/>
    </location>
</feature>
<evidence type="ECO:0000313" key="11">
    <source>
        <dbReference type="EMBL" id="PFH34643.1"/>
    </source>
</evidence>
<evidence type="ECO:0000256" key="1">
    <source>
        <dbReference type="ARBA" id="ARBA00004613"/>
    </source>
</evidence>
<dbReference type="Pfam" id="PF12662">
    <property type="entry name" value="cEGF"/>
    <property type="match status" value="1"/>
</dbReference>
<dbReference type="PROSITE" id="PS50026">
    <property type="entry name" value="EGF_3"/>
    <property type="match status" value="3"/>
</dbReference>
<dbReference type="SMART" id="SM00181">
    <property type="entry name" value="EGF"/>
    <property type="match status" value="10"/>
</dbReference>
<dbReference type="Pfam" id="PF14670">
    <property type="entry name" value="FXa_inhibition"/>
    <property type="match status" value="1"/>
</dbReference>
<evidence type="ECO:0000256" key="4">
    <source>
        <dbReference type="ARBA" id="ARBA00022729"/>
    </source>
</evidence>
<keyword evidence="4" id="KW-0732">Signal</keyword>
<evidence type="ECO:0000259" key="10">
    <source>
        <dbReference type="PROSITE" id="PS50026"/>
    </source>
</evidence>
<dbReference type="Pfam" id="PF07645">
    <property type="entry name" value="EGF_CA"/>
    <property type="match status" value="6"/>
</dbReference>
<name>A0A2A9MG63_BESBE</name>
<protein>
    <submittedName>
        <fullName evidence="11">Calcium binding egf domain-containing protein</fullName>
    </submittedName>
</protein>
<evidence type="ECO:0000256" key="3">
    <source>
        <dbReference type="ARBA" id="ARBA00022536"/>
    </source>
</evidence>
<dbReference type="InterPro" id="IPR000742">
    <property type="entry name" value="EGF"/>
</dbReference>
<feature type="compositionally biased region" description="Polar residues" evidence="9">
    <location>
        <begin position="450"/>
        <end position="460"/>
    </location>
</feature>
<feature type="domain" description="EGF-like" evidence="10">
    <location>
        <begin position="257"/>
        <end position="297"/>
    </location>
</feature>
<gene>
    <name evidence="11" type="ORF">BESB_066760</name>
</gene>
<comment type="caution">
    <text evidence="8">Lacks conserved residue(s) required for the propagation of feature annotation.</text>
</comment>
<dbReference type="EMBL" id="NWUJ01000006">
    <property type="protein sequence ID" value="PFH34643.1"/>
    <property type="molecule type" value="Genomic_DNA"/>
</dbReference>
<dbReference type="PROSITE" id="PS01187">
    <property type="entry name" value="EGF_CA"/>
    <property type="match status" value="5"/>
</dbReference>
<evidence type="ECO:0000256" key="5">
    <source>
        <dbReference type="ARBA" id="ARBA00022737"/>
    </source>
</evidence>